<dbReference type="InterPro" id="IPR007345">
    <property type="entry name" value="Polysacch_pyruvyl_Trfase"/>
</dbReference>
<protein>
    <recommendedName>
        <fullName evidence="1">Polysaccharide pyruvyl transferase domain-containing protein</fullName>
    </recommendedName>
</protein>
<evidence type="ECO:0000259" key="1">
    <source>
        <dbReference type="Pfam" id="PF04230"/>
    </source>
</evidence>
<dbReference type="GeneID" id="37879306"/>
<dbReference type="PANTHER" id="PTHR36836">
    <property type="entry name" value="COLANIC ACID BIOSYNTHESIS PROTEIN WCAK"/>
    <property type="match status" value="1"/>
</dbReference>
<dbReference type="RefSeq" id="WP_119820980.1">
    <property type="nucleotide sequence ID" value="NZ_CP025066.1"/>
</dbReference>
<dbReference type="AlphaFoldDB" id="A0A343TN85"/>
<dbReference type="Pfam" id="PF04230">
    <property type="entry name" value="PS_pyruv_trans"/>
    <property type="match status" value="1"/>
</dbReference>
<feature type="domain" description="Polysaccharide pyruvyl transferase" evidence="1">
    <location>
        <begin position="96"/>
        <end position="364"/>
    </location>
</feature>
<dbReference type="PANTHER" id="PTHR36836:SF1">
    <property type="entry name" value="COLANIC ACID BIOSYNTHESIS PROTEIN WCAK"/>
    <property type="match status" value="1"/>
</dbReference>
<gene>
    <name evidence="2" type="ORF">AArcSl_2946</name>
</gene>
<keyword evidence="3" id="KW-1185">Reference proteome</keyword>
<evidence type="ECO:0000313" key="3">
    <source>
        <dbReference type="Proteomes" id="UP000263012"/>
    </source>
</evidence>
<evidence type="ECO:0000313" key="2">
    <source>
        <dbReference type="EMBL" id="AUX10557.1"/>
    </source>
</evidence>
<reference evidence="3" key="1">
    <citation type="submission" date="2017-11" db="EMBL/GenBank/DDBJ databases">
        <title>Phenotypic and genomic properties of facultatively anaerobic sulfur-reducing natronoarchaea from hypersaline soda lakes.</title>
        <authorList>
            <person name="Sorokin D.Y."/>
            <person name="Kublanov I.V."/>
            <person name="Roman P."/>
            <person name="Sinninghe Damste J.S."/>
            <person name="Golyshin P.N."/>
            <person name="Rojo D."/>
            <person name="Ciordia S."/>
            <person name="Mena M.D.C."/>
            <person name="Ferrer M."/>
            <person name="Messina E."/>
            <person name="Smedile F."/>
            <person name="La Spada G."/>
            <person name="La Cono V."/>
            <person name="Yakimov M.M."/>
        </authorList>
    </citation>
    <scope>NUCLEOTIDE SEQUENCE [LARGE SCALE GENOMIC DNA]</scope>
    <source>
        <strain evidence="3">AArc-Sl</strain>
    </source>
</reference>
<organism evidence="2 3">
    <name type="scientific">Halalkaliarchaeum desulfuricum</name>
    <dbReference type="NCBI Taxonomy" id="2055893"/>
    <lineage>
        <taxon>Archaea</taxon>
        <taxon>Methanobacteriati</taxon>
        <taxon>Methanobacteriota</taxon>
        <taxon>Stenosarchaea group</taxon>
        <taxon>Halobacteria</taxon>
        <taxon>Halobacteriales</taxon>
        <taxon>Haloferacaceae</taxon>
        <taxon>Halalkaliarchaeum</taxon>
    </lineage>
</organism>
<accession>A0A343TN85</accession>
<proteinExistence type="predicted"/>
<dbReference type="KEGG" id="hdf:AArcSl_2946"/>
<dbReference type="EMBL" id="CP025066">
    <property type="protein sequence ID" value="AUX10557.1"/>
    <property type="molecule type" value="Genomic_DNA"/>
</dbReference>
<name>A0A343TN85_9EURY</name>
<dbReference type="Proteomes" id="UP000263012">
    <property type="component" value="Chromosome"/>
</dbReference>
<sequence>MTDVYFVNDTTTAKNWGARGTTRALRGLVEETGANITHTLYLSEMSKRKPLLLHHIFPDRVRRYIVKNYGIQESYLWFQRNITGKSHLEAFKSYESLTSNWDTVPGSWNEFDNFASKVKKEELLEPVAEAIQATDIVVINGEGSIYDRQRKGRMMLFVAYLAKEYFDTDTILVNHTADLSDKEMRKMAANVYPILDDVVFREPASADHVSNVIQNVEYRTAADAAFVYDPIKDHNSWETVANRNGYYSVWPDSAAGFDLTEDYICVGGSSIYNRPDRPPYDPVPAFQNLCQRLKSEVGPVVLTACSGDIDIIRPIADELDLPVIGPRTPIQQLVDVFGNASLFISGRWHSSVYALTGGVPIITLTANTHKTKGILDLVGLDQPVFDALDLDSEVESIVSLAEELIQSPVKKDLQNRSVELSDSTRSNIRYIEKYPQ</sequence>
<dbReference type="OrthoDB" id="346402at2157"/>